<evidence type="ECO:0000313" key="2">
    <source>
        <dbReference type="EMBL" id="KAK1793549.1"/>
    </source>
</evidence>
<protein>
    <recommendedName>
        <fullName evidence="4">Reverse transcriptase domain-containing protein</fullName>
    </recommendedName>
</protein>
<feature type="compositionally biased region" description="Polar residues" evidence="1">
    <location>
        <begin position="23"/>
        <end position="32"/>
    </location>
</feature>
<dbReference type="AlphaFoldDB" id="A0AAD9DUT9"/>
<feature type="region of interest" description="Disordered" evidence="1">
    <location>
        <begin position="1"/>
        <end position="37"/>
    </location>
</feature>
<accession>A0AAD9DUT9</accession>
<gene>
    <name evidence="2" type="ORF">P4O66_011924</name>
</gene>
<comment type="caution">
    <text evidence="2">The sequence shown here is derived from an EMBL/GenBank/DDBJ whole genome shotgun (WGS) entry which is preliminary data.</text>
</comment>
<dbReference type="Proteomes" id="UP001239994">
    <property type="component" value="Unassembled WGS sequence"/>
</dbReference>
<reference evidence="2" key="1">
    <citation type="submission" date="2023-03" db="EMBL/GenBank/DDBJ databases">
        <title>Electrophorus voltai genome.</title>
        <authorList>
            <person name="Bian C."/>
        </authorList>
    </citation>
    <scope>NUCLEOTIDE SEQUENCE</scope>
    <source>
        <strain evidence="2">CB-2022</strain>
        <tissue evidence="2">Muscle</tissue>
    </source>
</reference>
<name>A0AAD9DUT9_9TELE</name>
<dbReference type="EMBL" id="JAROKS010000018">
    <property type="protein sequence ID" value="KAK1793549.1"/>
    <property type="molecule type" value="Genomic_DNA"/>
</dbReference>
<sequence length="103" mass="11313">LEAGIKEVHTSPAVNNPLHPPTQDESNSTTPAFTAEQKKQTVALNDCQPVALQSAYEEDTGVDDTFIYLLDKVYSHLDTTGSTVRIMFFDFSSAFNTMQPSIS</sequence>
<proteinExistence type="predicted"/>
<evidence type="ECO:0008006" key="4">
    <source>
        <dbReference type="Google" id="ProtNLM"/>
    </source>
</evidence>
<evidence type="ECO:0000256" key="1">
    <source>
        <dbReference type="SAM" id="MobiDB-lite"/>
    </source>
</evidence>
<feature type="non-terminal residue" evidence="2">
    <location>
        <position position="103"/>
    </location>
</feature>
<keyword evidence="3" id="KW-1185">Reference proteome</keyword>
<organism evidence="2 3">
    <name type="scientific">Electrophorus voltai</name>
    <dbReference type="NCBI Taxonomy" id="2609070"/>
    <lineage>
        <taxon>Eukaryota</taxon>
        <taxon>Metazoa</taxon>
        <taxon>Chordata</taxon>
        <taxon>Craniata</taxon>
        <taxon>Vertebrata</taxon>
        <taxon>Euteleostomi</taxon>
        <taxon>Actinopterygii</taxon>
        <taxon>Neopterygii</taxon>
        <taxon>Teleostei</taxon>
        <taxon>Ostariophysi</taxon>
        <taxon>Gymnotiformes</taxon>
        <taxon>Gymnotoidei</taxon>
        <taxon>Gymnotidae</taxon>
        <taxon>Electrophorus</taxon>
    </lineage>
</organism>
<evidence type="ECO:0000313" key="3">
    <source>
        <dbReference type="Proteomes" id="UP001239994"/>
    </source>
</evidence>